<dbReference type="SUPFAM" id="SSF56925">
    <property type="entry name" value="OMPA-like"/>
    <property type="match status" value="1"/>
</dbReference>
<dbReference type="EMBL" id="UOEW01000029">
    <property type="protein sequence ID" value="VAW33367.1"/>
    <property type="molecule type" value="Genomic_DNA"/>
</dbReference>
<evidence type="ECO:0000313" key="1">
    <source>
        <dbReference type="EMBL" id="VAW33367.1"/>
    </source>
</evidence>
<name>A0A3B0V608_9ZZZZ</name>
<proteinExistence type="predicted"/>
<protein>
    <recommendedName>
        <fullName evidence="2">Outer membrane protein beta-barrel domain-containing protein</fullName>
    </recommendedName>
</protein>
<accession>A0A3B0V608</accession>
<organism evidence="1">
    <name type="scientific">hydrothermal vent metagenome</name>
    <dbReference type="NCBI Taxonomy" id="652676"/>
    <lineage>
        <taxon>unclassified sequences</taxon>
        <taxon>metagenomes</taxon>
        <taxon>ecological metagenomes</taxon>
    </lineage>
</organism>
<dbReference type="InterPro" id="IPR011250">
    <property type="entry name" value="OMP/PagP_B-barrel"/>
</dbReference>
<gene>
    <name evidence="1" type="ORF">MNBD_GAMMA01-1563</name>
</gene>
<evidence type="ECO:0008006" key="2">
    <source>
        <dbReference type="Google" id="ProtNLM"/>
    </source>
</evidence>
<reference evidence="1" key="1">
    <citation type="submission" date="2018-06" db="EMBL/GenBank/DDBJ databases">
        <authorList>
            <person name="Zhirakovskaya E."/>
        </authorList>
    </citation>
    <scope>NUCLEOTIDE SEQUENCE</scope>
</reference>
<sequence length="177" mass="20045">MILIRFLLYCSLLFSFSAKSQPLDERWYFNINAGIIIPDDSIQLDDARIYDLRVGKSINQAWSFEVQTFSDEYNFDIDYGLKHHGLMLNFLAINQEPLWKPYFLIGGGLIYHQSPTESGTNPVFNIGVGASWYFFGDNIRLRAEATSRLDLNSTNLPGQDGFGDGVFTMGLIIPIGE</sequence>
<dbReference type="Gene3D" id="2.40.160.20">
    <property type="match status" value="1"/>
</dbReference>
<dbReference type="AlphaFoldDB" id="A0A3B0V608"/>